<name>A0A7J0BTM4_9BACT</name>
<sequence>MINICGTFHVHIGTFACPKEAQKLASTLVQQGFSASNPAPIHRNGHALWTVRVGSYPNIRQARSVSSSLAEQHPDVRIKPAI</sequence>
<dbReference type="Gene3D" id="3.30.70.1070">
    <property type="entry name" value="Sporulation related repeat"/>
    <property type="match status" value="1"/>
</dbReference>
<protein>
    <recommendedName>
        <fullName evidence="1">SPOR domain-containing protein</fullName>
    </recommendedName>
</protein>
<dbReference type="SUPFAM" id="SSF110997">
    <property type="entry name" value="Sporulation related repeat"/>
    <property type="match status" value="1"/>
</dbReference>
<dbReference type="PROSITE" id="PS51724">
    <property type="entry name" value="SPOR"/>
    <property type="match status" value="1"/>
</dbReference>
<evidence type="ECO:0000313" key="3">
    <source>
        <dbReference type="Proteomes" id="UP000503820"/>
    </source>
</evidence>
<gene>
    <name evidence="2" type="ORF">DSM19430T_10280</name>
</gene>
<dbReference type="Proteomes" id="UP000503820">
    <property type="component" value="Unassembled WGS sequence"/>
</dbReference>
<dbReference type="GO" id="GO:0042834">
    <property type="term" value="F:peptidoglycan binding"/>
    <property type="evidence" value="ECO:0007669"/>
    <property type="project" value="InterPro"/>
</dbReference>
<proteinExistence type="predicted"/>
<keyword evidence="3" id="KW-1185">Reference proteome</keyword>
<dbReference type="Pfam" id="PF05036">
    <property type="entry name" value="SPOR"/>
    <property type="match status" value="1"/>
</dbReference>
<feature type="domain" description="SPOR" evidence="1">
    <location>
        <begin position="2"/>
        <end position="82"/>
    </location>
</feature>
<evidence type="ECO:0000259" key="1">
    <source>
        <dbReference type="PROSITE" id="PS51724"/>
    </source>
</evidence>
<dbReference type="AlphaFoldDB" id="A0A7J0BTM4"/>
<comment type="caution">
    <text evidence="2">The sequence shown here is derived from an EMBL/GenBank/DDBJ whole genome shotgun (WGS) entry which is preliminary data.</text>
</comment>
<evidence type="ECO:0000313" key="2">
    <source>
        <dbReference type="EMBL" id="GFM36344.1"/>
    </source>
</evidence>
<dbReference type="InterPro" id="IPR007730">
    <property type="entry name" value="SPOR-like_dom"/>
</dbReference>
<reference evidence="2 3" key="1">
    <citation type="submission" date="2020-05" db="EMBL/GenBank/DDBJ databases">
        <title>Draft genome sequence of Desulfovibrio psychrotolerans JS1T.</title>
        <authorList>
            <person name="Ueno A."/>
            <person name="Tamazawa S."/>
            <person name="Tamamura S."/>
            <person name="Murakami T."/>
            <person name="Kiyama T."/>
            <person name="Inomata H."/>
            <person name="Amano Y."/>
            <person name="Miyakawa K."/>
            <person name="Tamaki H."/>
            <person name="Naganuma T."/>
            <person name="Kaneko K."/>
        </authorList>
    </citation>
    <scope>NUCLEOTIDE SEQUENCE [LARGE SCALE GENOMIC DNA]</scope>
    <source>
        <strain evidence="2 3">JS1</strain>
    </source>
</reference>
<dbReference type="InterPro" id="IPR036680">
    <property type="entry name" value="SPOR-like_sf"/>
</dbReference>
<organism evidence="2 3">
    <name type="scientific">Desulfovibrio psychrotolerans</name>
    <dbReference type="NCBI Taxonomy" id="415242"/>
    <lineage>
        <taxon>Bacteria</taxon>
        <taxon>Pseudomonadati</taxon>
        <taxon>Thermodesulfobacteriota</taxon>
        <taxon>Desulfovibrionia</taxon>
        <taxon>Desulfovibrionales</taxon>
        <taxon>Desulfovibrionaceae</taxon>
        <taxon>Desulfovibrio</taxon>
    </lineage>
</organism>
<accession>A0A7J0BTM4</accession>
<dbReference type="RefSeq" id="WP_174409021.1">
    <property type="nucleotide sequence ID" value="NZ_BLVP01000005.1"/>
</dbReference>
<dbReference type="EMBL" id="BLVP01000005">
    <property type="protein sequence ID" value="GFM36344.1"/>
    <property type="molecule type" value="Genomic_DNA"/>
</dbReference>